<keyword evidence="3" id="KW-0808">Transferase</keyword>
<dbReference type="STRING" id="49390.A0A068UHV5"/>
<organism evidence="8 9">
    <name type="scientific">Coffea canephora</name>
    <name type="common">Robusta coffee</name>
    <dbReference type="NCBI Taxonomy" id="49390"/>
    <lineage>
        <taxon>Eukaryota</taxon>
        <taxon>Viridiplantae</taxon>
        <taxon>Streptophyta</taxon>
        <taxon>Embryophyta</taxon>
        <taxon>Tracheophyta</taxon>
        <taxon>Spermatophyta</taxon>
        <taxon>Magnoliopsida</taxon>
        <taxon>eudicotyledons</taxon>
        <taxon>Gunneridae</taxon>
        <taxon>Pentapetalae</taxon>
        <taxon>asterids</taxon>
        <taxon>lamiids</taxon>
        <taxon>Gentianales</taxon>
        <taxon>Rubiaceae</taxon>
        <taxon>Ixoroideae</taxon>
        <taxon>Gardenieae complex</taxon>
        <taxon>Bertiereae - Coffeeae clade</taxon>
        <taxon>Coffeeae</taxon>
        <taxon>Coffea</taxon>
    </lineage>
</organism>
<keyword evidence="2" id="KW-0328">Glycosyltransferase</keyword>
<evidence type="ECO:0000313" key="8">
    <source>
        <dbReference type="EMBL" id="CDP08061.1"/>
    </source>
</evidence>
<dbReference type="OMA" id="HESSYTI"/>
<dbReference type="PANTHER" id="PTHR13301">
    <property type="entry name" value="X-BOX TRANSCRIPTION FACTOR-RELATED"/>
    <property type="match status" value="1"/>
</dbReference>
<dbReference type="GO" id="GO:0016020">
    <property type="term" value="C:membrane"/>
    <property type="evidence" value="ECO:0007669"/>
    <property type="project" value="InterPro"/>
</dbReference>
<dbReference type="InParanoid" id="A0A068UHV5"/>
<dbReference type="GO" id="GO:0012505">
    <property type="term" value="C:endomembrane system"/>
    <property type="evidence" value="ECO:0007669"/>
    <property type="project" value="UniProtKB-SubCell"/>
</dbReference>
<gene>
    <name evidence="8" type="ORF">GSCOC_T00026759001</name>
</gene>
<dbReference type="Proteomes" id="UP000295252">
    <property type="component" value="Chromosome V"/>
</dbReference>
<name>A0A068UHV5_COFCA</name>
<keyword evidence="9" id="KW-1185">Reference proteome</keyword>
<dbReference type="InterPro" id="IPR005150">
    <property type="entry name" value="Cellulose_synth"/>
</dbReference>
<dbReference type="PhylomeDB" id="A0A068UHV5"/>
<dbReference type="Pfam" id="PF03552">
    <property type="entry name" value="Cellulose_synt"/>
    <property type="match status" value="1"/>
</dbReference>
<evidence type="ECO:0000256" key="2">
    <source>
        <dbReference type="ARBA" id="ARBA00022676"/>
    </source>
</evidence>
<evidence type="ECO:0000313" key="9">
    <source>
        <dbReference type="Proteomes" id="UP000295252"/>
    </source>
</evidence>
<reference evidence="9" key="1">
    <citation type="journal article" date="2014" name="Science">
        <title>The coffee genome provides insight into the convergent evolution of caffeine biosynthesis.</title>
        <authorList>
            <person name="Denoeud F."/>
            <person name="Carretero-Paulet L."/>
            <person name="Dereeper A."/>
            <person name="Droc G."/>
            <person name="Guyot R."/>
            <person name="Pietrella M."/>
            <person name="Zheng C."/>
            <person name="Alberti A."/>
            <person name="Anthony F."/>
            <person name="Aprea G."/>
            <person name="Aury J.M."/>
            <person name="Bento P."/>
            <person name="Bernard M."/>
            <person name="Bocs S."/>
            <person name="Campa C."/>
            <person name="Cenci A."/>
            <person name="Combes M.C."/>
            <person name="Crouzillat D."/>
            <person name="Da Silva C."/>
            <person name="Daddiego L."/>
            <person name="De Bellis F."/>
            <person name="Dussert S."/>
            <person name="Garsmeur O."/>
            <person name="Gayraud T."/>
            <person name="Guignon V."/>
            <person name="Jahn K."/>
            <person name="Jamilloux V."/>
            <person name="Joet T."/>
            <person name="Labadie K."/>
            <person name="Lan T."/>
            <person name="Leclercq J."/>
            <person name="Lepelley M."/>
            <person name="Leroy T."/>
            <person name="Li L.T."/>
            <person name="Librado P."/>
            <person name="Lopez L."/>
            <person name="Munoz A."/>
            <person name="Noel B."/>
            <person name="Pallavicini A."/>
            <person name="Perrotta G."/>
            <person name="Poncet V."/>
            <person name="Pot D."/>
            <person name="Priyono X."/>
            <person name="Rigoreau M."/>
            <person name="Rouard M."/>
            <person name="Rozas J."/>
            <person name="Tranchant-Dubreuil C."/>
            <person name="VanBuren R."/>
            <person name="Zhang Q."/>
            <person name="Andrade A.C."/>
            <person name="Argout X."/>
            <person name="Bertrand B."/>
            <person name="de Kochko A."/>
            <person name="Graziosi G."/>
            <person name="Henry R.J."/>
            <person name="Jayarama X."/>
            <person name="Ming R."/>
            <person name="Nagai C."/>
            <person name="Rounsley S."/>
            <person name="Sankoff D."/>
            <person name="Giuliano G."/>
            <person name="Albert V.A."/>
            <person name="Wincker P."/>
            <person name="Lashermes P."/>
        </authorList>
    </citation>
    <scope>NUCLEOTIDE SEQUENCE [LARGE SCALE GENOMIC DNA]</scope>
    <source>
        <strain evidence="9">cv. DH200-94</strain>
    </source>
</reference>
<proteinExistence type="predicted"/>
<evidence type="ECO:0000256" key="6">
    <source>
        <dbReference type="ARBA" id="ARBA00023136"/>
    </source>
</evidence>
<evidence type="ECO:0000256" key="7">
    <source>
        <dbReference type="ARBA" id="ARBA00023316"/>
    </source>
</evidence>
<keyword evidence="7" id="KW-0961">Cell wall biogenesis/degradation</keyword>
<keyword evidence="6" id="KW-0472">Membrane</keyword>
<dbReference type="EMBL" id="HG739114">
    <property type="protein sequence ID" value="CDP08061.1"/>
    <property type="molecule type" value="Genomic_DNA"/>
</dbReference>
<dbReference type="Gramene" id="CDP08061">
    <property type="protein sequence ID" value="CDP08061"/>
    <property type="gene ID" value="GSCOC_T00026759001"/>
</dbReference>
<accession>A0A068UHV5</accession>
<keyword evidence="5" id="KW-1133">Transmembrane helix</keyword>
<evidence type="ECO:0000256" key="5">
    <source>
        <dbReference type="ARBA" id="ARBA00022989"/>
    </source>
</evidence>
<protein>
    <submittedName>
        <fullName evidence="8">Uncharacterized protein</fullName>
    </submittedName>
</protein>
<dbReference type="AlphaFoldDB" id="A0A068UHV5"/>
<evidence type="ECO:0000256" key="3">
    <source>
        <dbReference type="ARBA" id="ARBA00022679"/>
    </source>
</evidence>
<sequence length="175" mass="20380">MCFHLDQEISSFSLMSNSLKFSTMSTTMIFMMVKQDLLTQYTTFNRTPVFLLSSFSYSRTKYQAMDGIRGVGCAGTRYYLNRKALYCRPNHESSYTILYFFLSRFTFFTPSANHTAKSLATCTFEENTEWGNQIGYSYECLLESTFTGYLTHSKGWKPVYLYPKRPAFKKKGQLF</sequence>
<comment type="subcellular location">
    <subcellularLocation>
        <location evidence="1">Endomembrane system</location>
    </subcellularLocation>
</comment>
<keyword evidence="4" id="KW-0812">Transmembrane</keyword>
<dbReference type="GO" id="GO:0071555">
    <property type="term" value="P:cell wall organization"/>
    <property type="evidence" value="ECO:0007669"/>
    <property type="project" value="UniProtKB-KW"/>
</dbReference>
<evidence type="ECO:0000256" key="4">
    <source>
        <dbReference type="ARBA" id="ARBA00022692"/>
    </source>
</evidence>
<evidence type="ECO:0000256" key="1">
    <source>
        <dbReference type="ARBA" id="ARBA00004308"/>
    </source>
</evidence>
<dbReference type="GO" id="GO:0030244">
    <property type="term" value="P:cellulose biosynthetic process"/>
    <property type="evidence" value="ECO:0007669"/>
    <property type="project" value="InterPro"/>
</dbReference>
<dbReference type="GO" id="GO:0016760">
    <property type="term" value="F:cellulose synthase (UDP-forming) activity"/>
    <property type="evidence" value="ECO:0007669"/>
    <property type="project" value="InterPro"/>
</dbReference>